<dbReference type="EMBL" id="JAOPKC010000016">
    <property type="protein sequence ID" value="MCU4718889.1"/>
    <property type="molecule type" value="Genomic_DNA"/>
</dbReference>
<evidence type="ECO:0000313" key="3">
    <source>
        <dbReference type="EMBL" id="MCU4718889.1"/>
    </source>
</evidence>
<comment type="caution">
    <text evidence="3">The sequence shown here is derived from an EMBL/GenBank/DDBJ whole genome shotgun (WGS) entry which is preliminary data.</text>
</comment>
<keyword evidence="2" id="KW-1133">Transmembrane helix</keyword>
<evidence type="ECO:0000256" key="1">
    <source>
        <dbReference type="SAM" id="MobiDB-lite"/>
    </source>
</evidence>
<feature type="region of interest" description="Disordered" evidence="1">
    <location>
        <begin position="1"/>
        <end position="80"/>
    </location>
</feature>
<feature type="transmembrane region" description="Helical" evidence="2">
    <location>
        <begin position="105"/>
        <end position="126"/>
    </location>
</feature>
<dbReference type="RefSeq" id="WP_315909652.1">
    <property type="nucleotide sequence ID" value="NZ_JAOPKC010000016.1"/>
</dbReference>
<proteinExistence type="predicted"/>
<feature type="transmembrane region" description="Helical" evidence="2">
    <location>
        <begin position="188"/>
        <end position="216"/>
    </location>
</feature>
<dbReference type="Pfam" id="PF12679">
    <property type="entry name" value="ABC2_membrane_2"/>
    <property type="match status" value="1"/>
</dbReference>
<feature type="transmembrane region" description="Helical" evidence="2">
    <location>
        <begin position="313"/>
        <end position="339"/>
    </location>
</feature>
<reference evidence="4" key="1">
    <citation type="submission" date="2023-07" db="EMBL/GenBank/DDBJ databases">
        <title>Enrichment on poylsaccharides allowed isolation of novel metabolic and taxonomic groups of Haloarchaea.</title>
        <authorList>
            <person name="Sorokin D.Y."/>
            <person name="Elcheninov A.G."/>
            <person name="Khizhniak T.V."/>
            <person name="Kolganova T.V."/>
            <person name="Kublanov I.V."/>
        </authorList>
    </citation>
    <scope>NUCLEOTIDE SEQUENCE [LARGE SCALE GENOMIC DNA]</scope>
    <source>
        <strain evidence="4">HArc-curdl5-1</strain>
    </source>
</reference>
<evidence type="ECO:0000313" key="4">
    <source>
        <dbReference type="Proteomes" id="UP001208186"/>
    </source>
</evidence>
<dbReference type="Proteomes" id="UP001208186">
    <property type="component" value="Unassembled WGS sequence"/>
</dbReference>
<protein>
    <submittedName>
        <fullName evidence="3">ABC transporter permease subunit</fullName>
    </submittedName>
</protein>
<dbReference type="PANTHER" id="PTHR43471">
    <property type="entry name" value="ABC TRANSPORTER PERMEASE"/>
    <property type="match status" value="1"/>
</dbReference>
<feature type="transmembrane region" description="Helical" evidence="2">
    <location>
        <begin position="223"/>
        <end position="243"/>
    </location>
</feature>
<evidence type="ECO:0000256" key="2">
    <source>
        <dbReference type="SAM" id="Phobius"/>
    </source>
</evidence>
<name>A0ABT2Q4U6_9EURY</name>
<feature type="compositionally biased region" description="Basic and acidic residues" evidence="1">
    <location>
        <begin position="34"/>
        <end position="43"/>
    </location>
</feature>
<keyword evidence="2" id="KW-0472">Membrane</keyword>
<accession>A0ABT2Q4U6</accession>
<keyword evidence="2" id="KW-0812">Transmembrane</keyword>
<gene>
    <name evidence="3" type="ORF">OB916_12580</name>
</gene>
<sequence length="347" mass="36744">MSDSSCRHCWSNTTSRCGRCPKPERSRKHSRTSSRRETNEPPHVRLRRSQRQHPAEDPRGASGPVFRRGGVTRDGAGETGHENLGAAPLFTQEQVLLELYAQLSFVWLVTFPMVLVAVLAATNVASHLESGTFRVLLSKPVSRWEPLVGTFLGIVLVGVLATLSGLLVGGAALYVTTGASALALGGSVLALLVGTLAHALIVIVLAAAIGTLLAVVTGTRLQTALGTTLLPVLFFAFMFVRFLPVGDRYADLFLYVPDVNYHLGNVYVAVHGALGTEFTPATRNAVSTVSGVYDTASVWTDPLLGGIGGSTPVAGYVPALVSVVVVAIVTIVALAGAVYRFERMDIP</sequence>
<organism evidence="3 4">
    <name type="scientific">Halapricum hydrolyticum</name>
    <dbReference type="NCBI Taxonomy" id="2979991"/>
    <lineage>
        <taxon>Archaea</taxon>
        <taxon>Methanobacteriati</taxon>
        <taxon>Methanobacteriota</taxon>
        <taxon>Stenosarchaea group</taxon>
        <taxon>Halobacteria</taxon>
        <taxon>Halobacteriales</taxon>
        <taxon>Haloarculaceae</taxon>
        <taxon>Halapricum</taxon>
    </lineage>
</organism>
<feature type="compositionally biased region" description="Polar residues" evidence="1">
    <location>
        <begin position="1"/>
        <end position="16"/>
    </location>
</feature>
<feature type="transmembrane region" description="Helical" evidence="2">
    <location>
        <begin position="147"/>
        <end position="176"/>
    </location>
</feature>
<keyword evidence="4" id="KW-1185">Reference proteome</keyword>